<evidence type="ECO:0000313" key="2">
    <source>
        <dbReference type="Proteomes" id="UP000680206"/>
    </source>
</evidence>
<keyword evidence="2" id="KW-1185">Reference proteome</keyword>
<dbReference type="RefSeq" id="WP_208237057.1">
    <property type="nucleotide sequence ID" value="NZ_JAGEPF010000002.1"/>
</dbReference>
<name>A0ABS3RJ96_9ACTN</name>
<comment type="caution">
    <text evidence="1">The sequence shown here is derived from an EMBL/GenBank/DDBJ whole genome shotgun (WGS) entry which is preliminary data.</text>
</comment>
<sequence>MGWKVWAPAAVLVVTAGGGGAWALGLLTLPSECASGTVRVSVAAQPEIAPALRDVASRFNVEKHRVGGRCVRARVTAVAPAEFARRPDLRRRADAWVPESSLWLGIVRDAGGKDVPAGGTPVAATPVVLATTRPVADEFAGAGVTVGWKLLLKSEVDGMGLARKAADPGVGMSGTVAMLALGQTGGDPGDVVGDLRRSAPSPVDDASGGSAAVLAGLTGAERYDRPLVVTTEQAAVAYDDAHRPNPVAPIVPAEGTLMLDHPYAVTARDRRHRDAAAAFGDALGARSARDALQRAGFRAPDGTFGDAYAREHGLPAAPPRALRFPTRKEIDRALASWKA</sequence>
<organism evidence="1 2">
    <name type="scientific">Actinomadura violacea</name>
    <dbReference type="NCBI Taxonomy" id="2819934"/>
    <lineage>
        <taxon>Bacteria</taxon>
        <taxon>Bacillati</taxon>
        <taxon>Actinomycetota</taxon>
        <taxon>Actinomycetes</taxon>
        <taxon>Streptosporangiales</taxon>
        <taxon>Thermomonosporaceae</taxon>
        <taxon>Actinomadura</taxon>
    </lineage>
</organism>
<proteinExistence type="predicted"/>
<reference evidence="1 2" key="1">
    <citation type="submission" date="2021-03" db="EMBL/GenBank/DDBJ databases">
        <title>Actinomadura violae sp. nov., isolated from lichen in Thailand.</title>
        <authorList>
            <person name="Kanchanasin P."/>
            <person name="Saeng-In P."/>
            <person name="Phongsopitanun W."/>
            <person name="Yuki M."/>
            <person name="Kudo T."/>
            <person name="Ohkuma M."/>
            <person name="Tanasupawat S."/>
        </authorList>
    </citation>
    <scope>NUCLEOTIDE SEQUENCE [LARGE SCALE GENOMIC DNA]</scope>
    <source>
        <strain evidence="1 2">LCR2-06</strain>
    </source>
</reference>
<dbReference type="SUPFAM" id="SSF53850">
    <property type="entry name" value="Periplasmic binding protein-like II"/>
    <property type="match status" value="1"/>
</dbReference>
<protein>
    <submittedName>
        <fullName evidence="1">Substrate-binding domain-containing protein</fullName>
    </submittedName>
</protein>
<gene>
    <name evidence="1" type="ORF">J4709_04265</name>
</gene>
<evidence type="ECO:0000313" key="1">
    <source>
        <dbReference type="EMBL" id="MBO2456806.1"/>
    </source>
</evidence>
<dbReference type="Proteomes" id="UP000680206">
    <property type="component" value="Unassembled WGS sequence"/>
</dbReference>
<dbReference type="Pfam" id="PF13531">
    <property type="entry name" value="SBP_bac_11"/>
    <property type="match status" value="1"/>
</dbReference>
<dbReference type="EMBL" id="JAGEPF010000002">
    <property type="protein sequence ID" value="MBO2456806.1"/>
    <property type="molecule type" value="Genomic_DNA"/>
</dbReference>
<accession>A0ABS3RJ96</accession>